<evidence type="ECO:0000256" key="6">
    <source>
        <dbReference type="ARBA" id="ARBA00022833"/>
    </source>
</evidence>
<evidence type="ECO:0000313" key="10">
    <source>
        <dbReference type="Proteomes" id="UP000192578"/>
    </source>
</evidence>
<keyword evidence="3" id="KW-0479">Metal-binding</keyword>
<dbReference type="PANTHER" id="PTHR13214">
    <property type="entry name" value="ZINC FINGER PROTEIN 330"/>
    <property type="match status" value="1"/>
</dbReference>
<evidence type="ECO:0000256" key="3">
    <source>
        <dbReference type="ARBA" id="ARBA00022723"/>
    </source>
</evidence>
<keyword evidence="4" id="KW-0677">Repeat</keyword>
<evidence type="ECO:0000256" key="5">
    <source>
        <dbReference type="ARBA" id="ARBA00022771"/>
    </source>
</evidence>
<comment type="similarity">
    <text evidence="2">Belongs to the NOA36 family.</text>
</comment>
<dbReference type="OrthoDB" id="10258894at2759"/>
<evidence type="ECO:0000313" key="9">
    <source>
        <dbReference type="EMBL" id="OWA53540.1"/>
    </source>
</evidence>
<comment type="subcellular location">
    <subcellularLocation>
        <location evidence="1">Nucleus</location>
        <location evidence="1">Nucleolus</location>
    </subcellularLocation>
</comment>
<dbReference type="EMBL" id="MTYJ01000328">
    <property type="protein sequence ID" value="OWA53540.1"/>
    <property type="molecule type" value="Genomic_DNA"/>
</dbReference>
<dbReference type="Proteomes" id="UP000192578">
    <property type="component" value="Unassembled WGS sequence"/>
</dbReference>
<name>A0A9X6RN00_HYPEX</name>
<dbReference type="GO" id="GO:0008270">
    <property type="term" value="F:zinc ion binding"/>
    <property type="evidence" value="ECO:0007669"/>
    <property type="project" value="UniProtKB-KW"/>
</dbReference>
<keyword evidence="6" id="KW-0862">Zinc</keyword>
<proteinExistence type="inferred from homology"/>
<evidence type="ECO:0000256" key="2">
    <source>
        <dbReference type="ARBA" id="ARBA00007212"/>
    </source>
</evidence>
<feature type="compositionally biased region" description="Acidic residues" evidence="8">
    <location>
        <begin position="275"/>
        <end position="312"/>
    </location>
</feature>
<feature type="compositionally biased region" description="Gly residues" evidence="8">
    <location>
        <begin position="251"/>
        <end position="261"/>
    </location>
</feature>
<keyword evidence="7" id="KW-0539">Nucleus</keyword>
<gene>
    <name evidence="9" type="ORF">BV898_17965</name>
</gene>
<comment type="caution">
    <text evidence="9">The sequence shown here is derived from an EMBL/GenBank/DDBJ whole genome shotgun (WGS) entry which is preliminary data.</text>
</comment>
<dbReference type="PANTHER" id="PTHR13214:SF1">
    <property type="entry name" value="ZINC FINGER PROTEIN 330"/>
    <property type="match status" value="1"/>
</dbReference>
<feature type="region of interest" description="Disordered" evidence="8">
    <location>
        <begin position="235"/>
        <end position="323"/>
    </location>
</feature>
<protein>
    <submittedName>
        <fullName evidence="9">Zinc finger protein 330-like protein</fullName>
    </submittedName>
</protein>
<dbReference type="GO" id="GO:0005730">
    <property type="term" value="C:nucleolus"/>
    <property type="evidence" value="ECO:0007669"/>
    <property type="project" value="UniProtKB-SubCell"/>
</dbReference>
<sequence length="323" mass="36159">MPKKKSGQRKKADKQKEVLRVIRTGGKRELGKWPCNALMECDQCGRSQKNRAFCYFCQSVQRLPVCGHCGKTKCMSKTGDCIVKHGSQFTVGMSMVGAICDHCEAWVCHGRKCLTLHGCSCPLQISECEECKRNVWEHGGRIFQCAYCDNFLCEDDQFEHQAKCQTIEKENYKCGSCNKLGQHTCSRCKNCLCDDHARRKGFKYPKGQPLPCPICRGPMREMSGVSARKYDFGRKAHAQGDDDDEDDNDYEGGGGGGGGFQYGHTSAGYDYPTNDSDDEDDDEDDEDYTAPDNEGDDDEDESESDSEEDSDEAYEKGTKEAKK</sequence>
<evidence type="ECO:0000256" key="8">
    <source>
        <dbReference type="SAM" id="MobiDB-lite"/>
    </source>
</evidence>
<evidence type="ECO:0000256" key="7">
    <source>
        <dbReference type="ARBA" id="ARBA00023242"/>
    </source>
</evidence>
<dbReference type="AlphaFoldDB" id="A0A9X6RN00"/>
<accession>A0A9X6RN00</accession>
<organism evidence="9 10">
    <name type="scientific">Hypsibius exemplaris</name>
    <name type="common">Freshwater tardigrade</name>
    <dbReference type="NCBI Taxonomy" id="2072580"/>
    <lineage>
        <taxon>Eukaryota</taxon>
        <taxon>Metazoa</taxon>
        <taxon>Ecdysozoa</taxon>
        <taxon>Tardigrada</taxon>
        <taxon>Eutardigrada</taxon>
        <taxon>Parachela</taxon>
        <taxon>Hypsibioidea</taxon>
        <taxon>Hypsibiidae</taxon>
        <taxon>Hypsibius</taxon>
    </lineage>
</organism>
<feature type="compositionally biased region" description="Basic and acidic residues" evidence="8">
    <location>
        <begin position="313"/>
        <end position="323"/>
    </location>
</feature>
<evidence type="ECO:0000256" key="1">
    <source>
        <dbReference type="ARBA" id="ARBA00004604"/>
    </source>
</evidence>
<evidence type="ECO:0000256" key="4">
    <source>
        <dbReference type="ARBA" id="ARBA00022737"/>
    </source>
</evidence>
<feature type="compositionally biased region" description="Acidic residues" evidence="8">
    <location>
        <begin position="241"/>
        <end position="250"/>
    </location>
</feature>
<keyword evidence="10" id="KW-1185">Reference proteome</keyword>
<reference evidence="10" key="1">
    <citation type="submission" date="2017-01" db="EMBL/GenBank/DDBJ databases">
        <title>Comparative genomics of anhydrobiosis in the tardigrade Hypsibius dujardini.</title>
        <authorList>
            <person name="Yoshida Y."/>
            <person name="Koutsovoulos G."/>
            <person name="Laetsch D."/>
            <person name="Stevens L."/>
            <person name="Kumar S."/>
            <person name="Horikawa D."/>
            <person name="Ishino K."/>
            <person name="Komine S."/>
            <person name="Tomita M."/>
            <person name="Blaxter M."/>
            <person name="Arakawa K."/>
        </authorList>
    </citation>
    <scope>NUCLEOTIDE SEQUENCE [LARGE SCALE GENOMIC DNA]</scope>
    <source>
        <strain evidence="10">Z151</strain>
    </source>
</reference>
<dbReference type="InterPro" id="IPR010531">
    <property type="entry name" value="NOA36"/>
</dbReference>
<dbReference type="Pfam" id="PF06524">
    <property type="entry name" value="NOA36"/>
    <property type="match status" value="1"/>
</dbReference>
<keyword evidence="5" id="KW-0863">Zinc-finger</keyword>